<comment type="caution">
    <text evidence="1">The sequence shown here is derived from an EMBL/GenBank/DDBJ whole genome shotgun (WGS) entry which is preliminary data.</text>
</comment>
<proteinExistence type="predicted"/>
<dbReference type="Proteomes" id="UP000295493">
    <property type="component" value="Unassembled WGS sequence"/>
</dbReference>
<keyword evidence="2" id="KW-1185">Reference proteome</keyword>
<protein>
    <submittedName>
        <fullName evidence="1">Uncharacterized protein</fullName>
    </submittedName>
</protein>
<accession>A0A4R6FE56</accession>
<sequence>MTDTLVEMNRIFAAAGESDQLATLIENQHCEHGGKDWR</sequence>
<dbReference type="AlphaFoldDB" id="A0A4R6FE56"/>
<organism evidence="1 2">
    <name type="scientific">Stakelama pacifica</name>
    <dbReference type="NCBI Taxonomy" id="517720"/>
    <lineage>
        <taxon>Bacteria</taxon>
        <taxon>Pseudomonadati</taxon>
        <taxon>Pseudomonadota</taxon>
        <taxon>Alphaproteobacteria</taxon>
        <taxon>Sphingomonadales</taxon>
        <taxon>Sphingomonadaceae</taxon>
        <taxon>Stakelama</taxon>
    </lineage>
</organism>
<name>A0A4R6FE56_9SPHN</name>
<evidence type="ECO:0000313" key="1">
    <source>
        <dbReference type="EMBL" id="TDN78595.1"/>
    </source>
</evidence>
<gene>
    <name evidence="1" type="ORF">EV664_11638</name>
</gene>
<dbReference type="EMBL" id="SNWD01000016">
    <property type="protein sequence ID" value="TDN78595.1"/>
    <property type="molecule type" value="Genomic_DNA"/>
</dbReference>
<evidence type="ECO:0000313" key="2">
    <source>
        <dbReference type="Proteomes" id="UP000295493"/>
    </source>
</evidence>
<reference evidence="1 2" key="1">
    <citation type="submission" date="2019-03" db="EMBL/GenBank/DDBJ databases">
        <title>Genomic Encyclopedia of Type Strains, Phase IV (KMG-IV): sequencing the most valuable type-strain genomes for metagenomic binning, comparative biology and taxonomic classification.</title>
        <authorList>
            <person name="Goeker M."/>
        </authorList>
    </citation>
    <scope>NUCLEOTIDE SEQUENCE [LARGE SCALE GENOMIC DNA]</scope>
    <source>
        <strain evidence="1 2">DSM 25059</strain>
    </source>
</reference>